<protein>
    <submittedName>
        <fullName evidence="1">Uncharacterized protein</fullName>
    </submittedName>
</protein>
<proteinExistence type="predicted"/>
<sequence length="93" mass="10718">MTHRDRSEYKTDSSVMAVCKSVTIPGMTGHVRRNTHQYAGRLHREADGKQEVTIYDYLDTGLPMLERMFRKREKGYKAMGYQFSAASGQTRLL</sequence>
<dbReference type="AlphaFoldDB" id="A0A558B1I4"/>
<comment type="caution">
    <text evidence="1">The sequence shown here is derived from an EMBL/GenBank/DDBJ whole genome shotgun (WGS) entry which is preliminary data.</text>
</comment>
<evidence type="ECO:0000313" key="1">
    <source>
        <dbReference type="EMBL" id="TVT30356.1"/>
    </source>
</evidence>
<dbReference type="Proteomes" id="UP000319142">
    <property type="component" value="Unassembled WGS sequence"/>
</dbReference>
<name>A0A558B1I4_9GAMM</name>
<dbReference type="EMBL" id="VMRX01000066">
    <property type="protein sequence ID" value="TVT30356.1"/>
    <property type="molecule type" value="Genomic_DNA"/>
</dbReference>
<organism evidence="1 2">
    <name type="scientific">Marinobacter vinifirmus</name>
    <dbReference type="NCBI Taxonomy" id="355591"/>
    <lineage>
        <taxon>Bacteria</taxon>
        <taxon>Pseudomonadati</taxon>
        <taxon>Pseudomonadota</taxon>
        <taxon>Gammaproteobacteria</taxon>
        <taxon>Pseudomonadales</taxon>
        <taxon>Marinobacteraceae</taxon>
        <taxon>Marinobacter</taxon>
    </lineage>
</organism>
<accession>A0A558B1I4</accession>
<evidence type="ECO:0000313" key="2">
    <source>
        <dbReference type="Proteomes" id="UP000319142"/>
    </source>
</evidence>
<gene>
    <name evidence="1" type="ORF">FHK81_16950</name>
</gene>
<reference evidence="1 2" key="1">
    <citation type="submission" date="2019-07" db="EMBL/GenBank/DDBJ databases">
        <title>The pathways for chlorine oxyanion respiration interact through the shared metabolite chlorate.</title>
        <authorList>
            <person name="Barnum T.P."/>
            <person name="Cheng Y."/>
            <person name="Hill K.A."/>
            <person name="Lucas L.N."/>
            <person name="Carlson H.K."/>
            <person name="Coates J.D."/>
        </authorList>
    </citation>
    <scope>NUCLEOTIDE SEQUENCE [LARGE SCALE GENOMIC DNA]</scope>
    <source>
        <strain evidence="1">UCB</strain>
    </source>
</reference>